<protein>
    <submittedName>
        <fullName evidence="2">Uncharacterized protein</fullName>
    </submittedName>
</protein>
<feature type="compositionally biased region" description="Basic and acidic residues" evidence="1">
    <location>
        <begin position="11"/>
        <end position="20"/>
    </location>
</feature>
<dbReference type="EMBL" id="JADBEJ010000001">
    <property type="protein sequence ID" value="MBE1574500.1"/>
    <property type="molecule type" value="Genomic_DNA"/>
</dbReference>
<gene>
    <name evidence="2" type="ORF">H4W30_001529</name>
</gene>
<keyword evidence="3" id="KW-1185">Reference proteome</keyword>
<sequence>MNAPSQGLTAQERKARRERQFARVDGLRRQLADAEDELRAIVVDDRRAGVLTKDLIADTGWSHDTIATILKRAGVVGGKNAPRKPPAGS</sequence>
<proteinExistence type="predicted"/>
<comment type="caution">
    <text evidence="2">The sequence shown here is derived from an EMBL/GenBank/DDBJ whole genome shotgun (WGS) entry which is preliminary data.</text>
</comment>
<evidence type="ECO:0000313" key="2">
    <source>
        <dbReference type="EMBL" id="MBE1574500.1"/>
    </source>
</evidence>
<reference evidence="2 3" key="1">
    <citation type="submission" date="2020-10" db="EMBL/GenBank/DDBJ databases">
        <title>Sequencing the genomes of 1000 actinobacteria strains.</title>
        <authorList>
            <person name="Klenk H.-P."/>
        </authorList>
    </citation>
    <scope>NUCLEOTIDE SEQUENCE [LARGE SCALE GENOMIC DNA]</scope>
    <source>
        <strain evidence="2 3">DSM 46661</strain>
    </source>
</reference>
<evidence type="ECO:0000256" key="1">
    <source>
        <dbReference type="SAM" id="MobiDB-lite"/>
    </source>
</evidence>
<dbReference type="RefSeq" id="WP_192742109.1">
    <property type="nucleotide sequence ID" value="NZ_CP102415.1"/>
</dbReference>
<dbReference type="Proteomes" id="UP000656548">
    <property type="component" value="Unassembled WGS sequence"/>
</dbReference>
<feature type="region of interest" description="Disordered" evidence="1">
    <location>
        <begin position="1"/>
        <end position="20"/>
    </location>
</feature>
<accession>A0ABR9L236</accession>
<evidence type="ECO:0000313" key="3">
    <source>
        <dbReference type="Proteomes" id="UP000656548"/>
    </source>
</evidence>
<organism evidence="2 3">
    <name type="scientific">Amycolatopsis roodepoortensis</name>
    <dbReference type="NCBI Taxonomy" id="700274"/>
    <lineage>
        <taxon>Bacteria</taxon>
        <taxon>Bacillati</taxon>
        <taxon>Actinomycetota</taxon>
        <taxon>Actinomycetes</taxon>
        <taxon>Pseudonocardiales</taxon>
        <taxon>Pseudonocardiaceae</taxon>
        <taxon>Amycolatopsis</taxon>
    </lineage>
</organism>
<name>A0ABR9L236_9PSEU</name>